<dbReference type="PANTHER" id="PTHR47550:SF1">
    <property type="entry name" value="DUAL SPECIFICITY PROTEIN PHOSPHATASE PPS1"/>
    <property type="match status" value="1"/>
</dbReference>
<feature type="region of interest" description="Disordered" evidence="3">
    <location>
        <begin position="1"/>
        <end position="85"/>
    </location>
</feature>
<dbReference type="EMBL" id="CALLCH030000005">
    <property type="protein sequence ID" value="CAI4212724.1"/>
    <property type="molecule type" value="Genomic_DNA"/>
</dbReference>
<evidence type="ECO:0000313" key="7">
    <source>
        <dbReference type="Proteomes" id="UP000838763"/>
    </source>
</evidence>
<reference evidence="6" key="1">
    <citation type="submission" date="2022-11" db="EMBL/GenBank/DDBJ databases">
        <authorList>
            <person name="Scott C."/>
            <person name="Bruce N."/>
        </authorList>
    </citation>
    <scope>NUCLEOTIDE SEQUENCE</scope>
</reference>
<dbReference type="PROSITE" id="PS50054">
    <property type="entry name" value="TYR_PHOSPHATASE_DUAL"/>
    <property type="match status" value="1"/>
</dbReference>
<accession>A0A9P1GXS7</accession>
<dbReference type="InterPro" id="IPR020422">
    <property type="entry name" value="TYR_PHOSPHATASE_DUAL_dom"/>
</dbReference>
<protein>
    <recommendedName>
        <fullName evidence="8">Protein-tyrosine-phosphatase</fullName>
    </recommendedName>
</protein>
<name>A0A9P1GXS7_9PEZI</name>
<evidence type="ECO:0000259" key="4">
    <source>
        <dbReference type="PROSITE" id="PS50054"/>
    </source>
</evidence>
<keyword evidence="1" id="KW-0378">Hydrolase</keyword>
<organism evidence="6 7">
    <name type="scientific">Parascedosporium putredinis</name>
    <dbReference type="NCBI Taxonomy" id="1442378"/>
    <lineage>
        <taxon>Eukaryota</taxon>
        <taxon>Fungi</taxon>
        <taxon>Dikarya</taxon>
        <taxon>Ascomycota</taxon>
        <taxon>Pezizomycotina</taxon>
        <taxon>Sordariomycetes</taxon>
        <taxon>Hypocreomycetidae</taxon>
        <taxon>Microascales</taxon>
        <taxon>Microascaceae</taxon>
        <taxon>Parascedosporium</taxon>
    </lineage>
</organism>
<feature type="domain" description="Tyrosine-protein phosphatase" evidence="4">
    <location>
        <begin position="443"/>
        <end position="595"/>
    </location>
</feature>
<evidence type="ECO:0000256" key="3">
    <source>
        <dbReference type="SAM" id="MobiDB-lite"/>
    </source>
</evidence>
<dbReference type="PROSITE" id="PS50056">
    <property type="entry name" value="TYR_PHOSPHATASE_2"/>
    <property type="match status" value="1"/>
</dbReference>
<dbReference type="OrthoDB" id="273181at2759"/>
<evidence type="ECO:0000256" key="1">
    <source>
        <dbReference type="ARBA" id="ARBA00022801"/>
    </source>
</evidence>
<dbReference type="InterPro" id="IPR053239">
    <property type="entry name" value="Dual_spec_PTase"/>
</dbReference>
<dbReference type="InterPro" id="IPR000340">
    <property type="entry name" value="Dual-sp_phosphatase_cat-dom"/>
</dbReference>
<dbReference type="InterPro" id="IPR000387">
    <property type="entry name" value="Tyr_Pase_dom"/>
</dbReference>
<proteinExistence type="predicted"/>
<dbReference type="InterPro" id="IPR029021">
    <property type="entry name" value="Prot-tyrosine_phosphatase-like"/>
</dbReference>
<evidence type="ECO:0000259" key="5">
    <source>
        <dbReference type="PROSITE" id="PS50056"/>
    </source>
</evidence>
<dbReference type="PROSITE" id="PS00383">
    <property type="entry name" value="TYR_PHOSPHATASE_1"/>
    <property type="match status" value="1"/>
</dbReference>
<evidence type="ECO:0000313" key="6">
    <source>
        <dbReference type="EMBL" id="CAI4212724.1"/>
    </source>
</evidence>
<dbReference type="Pfam" id="PF00782">
    <property type="entry name" value="DSPc"/>
    <property type="match status" value="1"/>
</dbReference>
<evidence type="ECO:0000256" key="2">
    <source>
        <dbReference type="ARBA" id="ARBA00022912"/>
    </source>
</evidence>
<keyword evidence="2" id="KW-0904">Protein phosphatase</keyword>
<comment type="caution">
    <text evidence="6">The sequence shown here is derived from an EMBL/GenBank/DDBJ whole genome shotgun (WGS) entry which is preliminary data.</text>
</comment>
<dbReference type="AlphaFoldDB" id="A0A9P1GXS7"/>
<keyword evidence="7" id="KW-1185">Reference proteome</keyword>
<dbReference type="PANTHER" id="PTHR47550">
    <property type="entry name" value="DUAL SPECIFICITY PROTEIN PHOSPHATASE PPS1"/>
    <property type="match status" value="1"/>
</dbReference>
<dbReference type="SUPFAM" id="SSF52799">
    <property type="entry name" value="(Phosphotyrosine protein) phosphatases II"/>
    <property type="match status" value="2"/>
</dbReference>
<dbReference type="Proteomes" id="UP000838763">
    <property type="component" value="Unassembled WGS sequence"/>
</dbReference>
<feature type="domain" description="Tyrosine specific protein phosphatases" evidence="5">
    <location>
        <begin position="514"/>
        <end position="582"/>
    </location>
</feature>
<dbReference type="Gene3D" id="3.90.190.10">
    <property type="entry name" value="Protein tyrosine phosphatase superfamily"/>
    <property type="match status" value="1"/>
</dbReference>
<dbReference type="SMART" id="SM00195">
    <property type="entry name" value="DSPc"/>
    <property type="match status" value="1"/>
</dbReference>
<gene>
    <name evidence="6" type="ORF">PPNO1_LOCUS2473</name>
</gene>
<dbReference type="GO" id="GO:0008138">
    <property type="term" value="F:protein tyrosine/serine/threonine phosphatase activity"/>
    <property type="evidence" value="ECO:0007669"/>
    <property type="project" value="TreeGrafter"/>
</dbReference>
<evidence type="ECO:0008006" key="8">
    <source>
        <dbReference type="Google" id="ProtNLM"/>
    </source>
</evidence>
<dbReference type="GO" id="GO:0005634">
    <property type="term" value="C:nucleus"/>
    <property type="evidence" value="ECO:0007669"/>
    <property type="project" value="GOC"/>
</dbReference>
<sequence>MATIALTRPIPPRRPNSSTVSGVAQLPSIDGAPTSGSQSVPAVPNKHIPACPPGPIPPIDDNADLETGRSSPVPESHGSTTQASLLYPPRNSSCIKSDGLSVYSLSAADVAASLTYSACQPLPNPADVFPWLHGIHPHNHIQQTFFTARQSSSVSIPQCLRGVTIVKADGDLTISRLKGAISPTEIIQLGTPAEFLDIDPREGFSVRNFHIQVVKLATTSDIVVYGEDAVAVTKIGWEIAEAQHRWRLAHEEPEQPLAEYNTFICICPFSDFENSHQELVAVDSKGHGTDDVLDFFVQERTEMYCMAMASEISHNVWVGPTPFPDSGDEQEYDVMIECSDLGHINPAALRAIVENKQRPLPRNNFDFPSSGSIMPPTWSHAEADGILETCKWIYHLAHGTCPHPSSETSATENGYSNHVRVPPLKILLHCADGYTESTMLAIAYFSFSTGRPIPDAWLALHMEKRHLLRALGIGQVLSVGETAVWRDGERDLWGEDNLYTVECVQDNGIDPLTEVFDRCLEFIERGRKNGTATLVHCRVGVSRSATICIAEVMRTLELSFPRAYCFVRARRLNVIIQPHLRFAYELLKWEETLRSRGQDKVGWQRELEWAHIAREIALMNRPYANR</sequence>
<dbReference type="InterPro" id="IPR016130">
    <property type="entry name" value="Tyr_Pase_AS"/>
</dbReference>
<dbReference type="GO" id="GO:0033260">
    <property type="term" value="P:nuclear DNA replication"/>
    <property type="evidence" value="ECO:0007669"/>
    <property type="project" value="TreeGrafter"/>
</dbReference>